<evidence type="ECO:0000313" key="2">
    <source>
        <dbReference type="EMBL" id="QHT36896.1"/>
    </source>
</evidence>
<organism evidence="2">
    <name type="scientific">viral metagenome</name>
    <dbReference type="NCBI Taxonomy" id="1070528"/>
    <lineage>
        <taxon>unclassified sequences</taxon>
        <taxon>metagenomes</taxon>
        <taxon>organismal metagenomes</taxon>
    </lineage>
</organism>
<feature type="region of interest" description="Disordered" evidence="1">
    <location>
        <begin position="1"/>
        <end position="35"/>
    </location>
</feature>
<sequence>MKKKPTRSKIRKRSRIPKRSKSEKRKERKSVKHTKSIRKTINTTNITAINRRKRRSEMIDKVRRRNIEIEKRERNIYDTLAPIADTEFFFTHPFCSFSPANSSSFQFSLYPPHGKTTPLFGVFMNGNYVTDMLHMTNERVEIAIQQQEAAHLRGTAPKPRREQMLHRFLDLFLVREADGSITVNAANTLSDPDVLESDYSMFGSKLNGTEPFRNADLNPGAINTTINFVAYILANASADYLLDNIIHKSKILKVTLDYYQGRPAGMIGLHKDTSYTSNTAMATLSFENTKPEFGPELISLQMDQSKWKSQREDQFFPTREIAEGNKDLLVAYPEKYVFRPVVPGNKASGGTVFFNDKLMSHSSPGNLMPDTMFYQVICDCNESGIQGTHEPDEIKRTFCRLKPTHSRHLIEQPKDGSAARRPNFIRTWFQPKEESFYADFKRGDISETRGYMQIYKKFEEKYEEFKNLHKITNDIYAKINRITPEQFMELHGNDILRVLGETMHKTGIQAKYKKNKNKRRRRRKKKTKRYNQ</sequence>
<feature type="region of interest" description="Disordered" evidence="1">
    <location>
        <begin position="510"/>
        <end position="532"/>
    </location>
</feature>
<dbReference type="EMBL" id="MN738786">
    <property type="protein sequence ID" value="QHT36896.1"/>
    <property type="molecule type" value="Genomic_DNA"/>
</dbReference>
<accession>A0A6C0F587</accession>
<feature type="compositionally biased region" description="Basic residues" evidence="1">
    <location>
        <begin position="511"/>
        <end position="532"/>
    </location>
</feature>
<dbReference type="AlphaFoldDB" id="A0A6C0F587"/>
<evidence type="ECO:0000256" key="1">
    <source>
        <dbReference type="SAM" id="MobiDB-lite"/>
    </source>
</evidence>
<protein>
    <submittedName>
        <fullName evidence="2">Uncharacterized protein</fullName>
    </submittedName>
</protein>
<name>A0A6C0F587_9ZZZZ</name>
<proteinExistence type="predicted"/>
<reference evidence="2" key="1">
    <citation type="journal article" date="2020" name="Nature">
        <title>Giant virus diversity and host interactions through global metagenomics.</title>
        <authorList>
            <person name="Schulz F."/>
            <person name="Roux S."/>
            <person name="Paez-Espino D."/>
            <person name="Jungbluth S."/>
            <person name="Walsh D.A."/>
            <person name="Denef V.J."/>
            <person name="McMahon K.D."/>
            <person name="Konstantinidis K.T."/>
            <person name="Eloe-Fadrosh E.A."/>
            <person name="Kyrpides N.C."/>
            <person name="Woyke T."/>
        </authorList>
    </citation>
    <scope>NUCLEOTIDE SEQUENCE</scope>
    <source>
        <strain evidence="2">GVMAG-S-ERX555967-130</strain>
    </source>
</reference>